<protein>
    <submittedName>
        <fullName evidence="1">Uncharacterized protein</fullName>
    </submittedName>
</protein>
<accession>A0A0A9BE93</accession>
<sequence>MKDQQVSPLITTG</sequence>
<reference evidence="1" key="2">
    <citation type="journal article" date="2015" name="Data Brief">
        <title>Shoot transcriptome of the giant reed, Arundo donax.</title>
        <authorList>
            <person name="Barrero R.A."/>
            <person name="Guerrero F.D."/>
            <person name="Moolhuijzen P."/>
            <person name="Goolsby J.A."/>
            <person name="Tidwell J."/>
            <person name="Bellgard S.E."/>
            <person name="Bellgard M.I."/>
        </authorList>
    </citation>
    <scope>NUCLEOTIDE SEQUENCE</scope>
    <source>
        <tissue evidence="1">Shoot tissue taken approximately 20 cm above the soil surface</tissue>
    </source>
</reference>
<evidence type="ECO:0000313" key="1">
    <source>
        <dbReference type="EMBL" id="JAD59555.1"/>
    </source>
</evidence>
<proteinExistence type="predicted"/>
<organism evidence="1">
    <name type="scientific">Arundo donax</name>
    <name type="common">Giant reed</name>
    <name type="synonym">Donax arundinaceus</name>
    <dbReference type="NCBI Taxonomy" id="35708"/>
    <lineage>
        <taxon>Eukaryota</taxon>
        <taxon>Viridiplantae</taxon>
        <taxon>Streptophyta</taxon>
        <taxon>Embryophyta</taxon>
        <taxon>Tracheophyta</taxon>
        <taxon>Spermatophyta</taxon>
        <taxon>Magnoliopsida</taxon>
        <taxon>Liliopsida</taxon>
        <taxon>Poales</taxon>
        <taxon>Poaceae</taxon>
        <taxon>PACMAD clade</taxon>
        <taxon>Arundinoideae</taxon>
        <taxon>Arundineae</taxon>
        <taxon>Arundo</taxon>
    </lineage>
</organism>
<dbReference type="EMBL" id="GBRH01238340">
    <property type="protein sequence ID" value="JAD59555.1"/>
    <property type="molecule type" value="Transcribed_RNA"/>
</dbReference>
<name>A0A0A9BE93_ARUDO</name>
<reference evidence="1" key="1">
    <citation type="submission" date="2014-09" db="EMBL/GenBank/DDBJ databases">
        <authorList>
            <person name="Magalhaes I.L.F."/>
            <person name="Oliveira U."/>
            <person name="Santos F.R."/>
            <person name="Vidigal T.H.D.A."/>
            <person name="Brescovit A.D."/>
            <person name="Santos A.J."/>
        </authorList>
    </citation>
    <scope>NUCLEOTIDE SEQUENCE</scope>
    <source>
        <tissue evidence="1">Shoot tissue taken approximately 20 cm above the soil surface</tissue>
    </source>
</reference>